<feature type="transmembrane region" description="Helical" evidence="7">
    <location>
        <begin position="7"/>
        <end position="27"/>
    </location>
</feature>
<feature type="compositionally biased region" description="Basic and acidic residues" evidence="6">
    <location>
        <begin position="321"/>
        <end position="332"/>
    </location>
</feature>
<dbReference type="Proteomes" id="UP001164693">
    <property type="component" value="Chromosome"/>
</dbReference>
<protein>
    <submittedName>
        <fullName evidence="9">DMT family transporter</fullName>
    </submittedName>
</protein>
<dbReference type="Gene3D" id="1.10.3730.20">
    <property type="match status" value="1"/>
</dbReference>
<evidence type="ECO:0000313" key="9">
    <source>
        <dbReference type="EMBL" id="WAX57395.1"/>
    </source>
</evidence>
<dbReference type="SUPFAM" id="SSF103481">
    <property type="entry name" value="Multidrug resistance efflux transporter EmrE"/>
    <property type="match status" value="2"/>
</dbReference>
<feature type="compositionally biased region" description="Basic and acidic residues" evidence="6">
    <location>
        <begin position="301"/>
        <end position="314"/>
    </location>
</feature>
<dbReference type="RefSeq" id="WP_269443934.1">
    <property type="nucleotide sequence ID" value="NZ_CP097463.1"/>
</dbReference>
<proteinExistence type="inferred from homology"/>
<dbReference type="InterPro" id="IPR000620">
    <property type="entry name" value="EamA_dom"/>
</dbReference>
<feature type="transmembrane region" description="Helical" evidence="7">
    <location>
        <begin position="33"/>
        <end position="52"/>
    </location>
</feature>
<feature type="transmembrane region" description="Helical" evidence="7">
    <location>
        <begin position="207"/>
        <end position="227"/>
    </location>
</feature>
<comment type="similarity">
    <text evidence="2">Belongs to the EamA transporter family.</text>
</comment>
<keyword evidence="4 7" id="KW-1133">Transmembrane helix</keyword>
<dbReference type="PANTHER" id="PTHR32322">
    <property type="entry name" value="INNER MEMBRANE TRANSPORTER"/>
    <property type="match status" value="1"/>
</dbReference>
<evidence type="ECO:0000256" key="2">
    <source>
        <dbReference type="ARBA" id="ARBA00007362"/>
    </source>
</evidence>
<keyword evidence="5 7" id="KW-0472">Membrane</keyword>
<dbReference type="Pfam" id="PF00892">
    <property type="entry name" value="EamA"/>
    <property type="match status" value="2"/>
</dbReference>
<feature type="transmembrane region" description="Helical" evidence="7">
    <location>
        <begin position="149"/>
        <end position="167"/>
    </location>
</feature>
<feature type="transmembrane region" description="Helical" evidence="7">
    <location>
        <begin position="174"/>
        <end position="195"/>
    </location>
</feature>
<evidence type="ECO:0000256" key="7">
    <source>
        <dbReference type="SAM" id="Phobius"/>
    </source>
</evidence>
<evidence type="ECO:0000256" key="1">
    <source>
        <dbReference type="ARBA" id="ARBA00004141"/>
    </source>
</evidence>
<keyword evidence="10" id="KW-1185">Reference proteome</keyword>
<feature type="transmembrane region" description="Helical" evidence="7">
    <location>
        <begin position="64"/>
        <end position="81"/>
    </location>
</feature>
<organism evidence="9 10">
    <name type="scientific">Jatrophihabitans cynanchi</name>
    <dbReference type="NCBI Taxonomy" id="2944128"/>
    <lineage>
        <taxon>Bacteria</taxon>
        <taxon>Bacillati</taxon>
        <taxon>Actinomycetota</taxon>
        <taxon>Actinomycetes</taxon>
        <taxon>Jatrophihabitantales</taxon>
        <taxon>Jatrophihabitantaceae</taxon>
        <taxon>Jatrophihabitans</taxon>
    </lineage>
</organism>
<name>A0ABY7JZL6_9ACTN</name>
<dbReference type="EMBL" id="CP097463">
    <property type="protein sequence ID" value="WAX57395.1"/>
    <property type="molecule type" value="Genomic_DNA"/>
</dbReference>
<keyword evidence="3 7" id="KW-0812">Transmembrane</keyword>
<reference evidence="9" key="1">
    <citation type="submission" date="2022-05" db="EMBL/GenBank/DDBJ databases">
        <title>Jatrophihabitans sp. SB3-54 whole genome sequence.</title>
        <authorList>
            <person name="Suh M.K."/>
            <person name="Eom M.K."/>
            <person name="Kim J.S."/>
            <person name="Kim H.S."/>
            <person name="Do H.E."/>
            <person name="Shin Y.K."/>
            <person name="Lee J.-S."/>
        </authorList>
    </citation>
    <scope>NUCLEOTIDE SEQUENCE</scope>
    <source>
        <strain evidence="9">SB3-54</strain>
    </source>
</reference>
<feature type="transmembrane region" description="Helical" evidence="7">
    <location>
        <begin position="124"/>
        <end position="143"/>
    </location>
</feature>
<feature type="transmembrane region" description="Helical" evidence="7">
    <location>
        <begin position="239"/>
        <end position="256"/>
    </location>
</feature>
<feature type="domain" description="EamA" evidence="8">
    <location>
        <begin position="152"/>
        <end position="278"/>
    </location>
</feature>
<gene>
    <name evidence="9" type="ORF">M6B22_01185</name>
</gene>
<sequence length="338" mass="35608">MPRRSWLLFAAMCVLWGIPYLLIRVAVRDLAPGTLVFLRTAIGGLVLLPLALSRGGYRQVLGRWRPLVAFTVIEVAIPWLFLSDAETRLSSSLSGLLIAAVPLVGVLVARVLGTDDRVGPLRMLGLGLGVVGVGMLVGLDFGALHTWPLIEVAFVVVGYAVAPVIMARSLADLPAIPVVSAALLLTAIGYLPYAIARPPSSLDAQQVWSVIVLGLVCTALAFVLFFALINQIGPARATVITYVNPAVAVLLGVLLLGEHFTVGMAVGFPLILAGSVLAARRGAAVPEAALCDPVLGSVDPERVDPDRVDPERVDPGSVDADEARRGMERRGDQAATVL</sequence>
<dbReference type="InterPro" id="IPR050638">
    <property type="entry name" value="AA-Vitamin_Transporters"/>
</dbReference>
<dbReference type="PANTHER" id="PTHR32322:SF2">
    <property type="entry name" value="EAMA DOMAIN-CONTAINING PROTEIN"/>
    <property type="match status" value="1"/>
</dbReference>
<feature type="domain" description="EamA" evidence="8">
    <location>
        <begin position="7"/>
        <end position="137"/>
    </location>
</feature>
<evidence type="ECO:0000256" key="3">
    <source>
        <dbReference type="ARBA" id="ARBA00022692"/>
    </source>
</evidence>
<feature type="transmembrane region" description="Helical" evidence="7">
    <location>
        <begin position="93"/>
        <end position="112"/>
    </location>
</feature>
<dbReference type="InterPro" id="IPR037185">
    <property type="entry name" value="EmrE-like"/>
</dbReference>
<evidence type="ECO:0000259" key="8">
    <source>
        <dbReference type="Pfam" id="PF00892"/>
    </source>
</evidence>
<evidence type="ECO:0000256" key="4">
    <source>
        <dbReference type="ARBA" id="ARBA00022989"/>
    </source>
</evidence>
<evidence type="ECO:0000256" key="6">
    <source>
        <dbReference type="SAM" id="MobiDB-lite"/>
    </source>
</evidence>
<feature type="transmembrane region" description="Helical" evidence="7">
    <location>
        <begin position="262"/>
        <end position="279"/>
    </location>
</feature>
<evidence type="ECO:0000313" key="10">
    <source>
        <dbReference type="Proteomes" id="UP001164693"/>
    </source>
</evidence>
<comment type="subcellular location">
    <subcellularLocation>
        <location evidence="1">Membrane</location>
        <topology evidence="1">Multi-pass membrane protein</topology>
    </subcellularLocation>
</comment>
<accession>A0ABY7JZL6</accession>
<evidence type="ECO:0000256" key="5">
    <source>
        <dbReference type="ARBA" id="ARBA00023136"/>
    </source>
</evidence>
<feature type="region of interest" description="Disordered" evidence="6">
    <location>
        <begin position="301"/>
        <end position="338"/>
    </location>
</feature>